<keyword evidence="2" id="KW-1185">Reference proteome</keyword>
<comment type="caution">
    <text evidence="1">The sequence shown here is derived from an EMBL/GenBank/DDBJ whole genome shotgun (WGS) entry which is preliminary data.</text>
</comment>
<organism evidence="1 2">
    <name type="scientific">Actinophytocola oryzae</name>
    <dbReference type="NCBI Taxonomy" id="502181"/>
    <lineage>
        <taxon>Bacteria</taxon>
        <taxon>Bacillati</taxon>
        <taxon>Actinomycetota</taxon>
        <taxon>Actinomycetes</taxon>
        <taxon>Pseudonocardiales</taxon>
        <taxon>Pseudonocardiaceae</taxon>
    </lineage>
</organism>
<gene>
    <name evidence="1" type="ORF">CLV71_106348</name>
</gene>
<evidence type="ECO:0000313" key="2">
    <source>
        <dbReference type="Proteomes" id="UP000294927"/>
    </source>
</evidence>
<dbReference type="Proteomes" id="UP000294927">
    <property type="component" value="Unassembled WGS sequence"/>
</dbReference>
<dbReference type="OrthoDB" id="3688292at2"/>
<dbReference type="AlphaFoldDB" id="A0A4R7VN96"/>
<accession>A0A4R7VN96</accession>
<reference evidence="1 2" key="1">
    <citation type="submission" date="2019-03" db="EMBL/GenBank/DDBJ databases">
        <title>Genomic Encyclopedia of Archaeal and Bacterial Type Strains, Phase II (KMG-II): from individual species to whole genera.</title>
        <authorList>
            <person name="Goeker M."/>
        </authorList>
    </citation>
    <scope>NUCLEOTIDE SEQUENCE [LARGE SCALE GENOMIC DNA]</scope>
    <source>
        <strain evidence="1 2">DSM 45499</strain>
    </source>
</reference>
<proteinExistence type="predicted"/>
<dbReference type="RefSeq" id="WP_133904207.1">
    <property type="nucleotide sequence ID" value="NZ_SOCP01000006.1"/>
</dbReference>
<dbReference type="EMBL" id="SOCP01000006">
    <property type="protein sequence ID" value="TDV51002.1"/>
    <property type="molecule type" value="Genomic_DNA"/>
</dbReference>
<evidence type="ECO:0000313" key="1">
    <source>
        <dbReference type="EMBL" id="TDV51002.1"/>
    </source>
</evidence>
<name>A0A4R7VN96_9PSEU</name>
<protein>
    <recommendedName>
        <fullName evidence="3">Excreted virulence factor EspC (Type VII ESX diderm)</fullName>
    </recommendedName>
</protein>
<sequence>MGDFNVDLGGLDGYSGTLNDDKDLVSEVSGLVAQSDVGDQSWGIVGLFVKSRYTEMLGDLNDLLGDMSDGLQAGADKVAECAAAYREIETAIAKIFDDGTAALKGNP</sequence>
<evidence type="ECO:0008006" key="3">
    <source>
        <dbReference type="Google" id="ProtNLM"/>
    </source>
</evidence>